<reference evidence="1" key="1">
    <citation type="journal article" date="2015" name="Nature">
        <title>Complex archaea that bridge the gap between prokaryotes and eukaryotes.</title>
        <authorList>
            <person name="Spang A."/>
            <person name="Saw J.H."/>
            <person name="Jorgensen S.L."/>
            <person name="Zaremba-Niedzwiedzka K."/>
            <person name="Martijn J."/>
            <person name="Lind A.E."/>
            <person name="van Eijk R."/>
            <person name="Schleper C."/>
            <person name="Guy L."/>
            <person name="Ettema T.J."/>
        </authorList>
    </citation>
    <scope>NUCLEOTIDE SEQUENCE</scope>
</reference>
<organism evidence="1">
    <name type="scientific">marine sediment metagenome</name>
    <dbReference type="NCBI Taxonomy" id="412755"/>
    <lineage>
        <taxon>unclassified sequences</taxon>
        <taxon>metagenomes</taxon>
        <taxon>ecological metagenomes</taxon>
    </lineage>
</organism>
<dbReference type="EMBL" id="LAZR01009249">
    <property type="protein sequence ID" value="KKM73766.1"/>
    <property type="molecule type" value="Genomic_DNA"/>
</dbReference>
<evidence type="ECO:0000313" key="1">
    <source>
        <dbReference type="EMBL" id="KKM73766.1"/>
    </source>
</evidence>
<protein>
    <recommendedName>
        <fullName evidence="2">HNH domain-containing protein</fullName>
    </recommendedName>
</protein>
<name>A0A0F9KGC6_9ZZZZ</name>
<comment type="caution">
    <text evidence="1">The sequence shown here is derived from an EMBL/GenBank/DDBJ whole genome shotgun (WGS) entry which is preliminary data.</text>
</comment>
<gene>
    <name evidence="1" type="ORF">LCGC14_1407160</name>
</gene>
<accession>A0A0F9KGC6</accession>
<dbReference type="AlphaFoldDB" id="A0A0F9KGC6"/>
<proteinExistence type="predicted"/>
<sequence length="145" mass="17184">MKLKLSIEPRPSSTWGITLANLLPKKEWDEIRFDCYREADYQCEICENVNDKLHCHEVWGFDDRKKIQKLLTIICLCILCHDVKHFGRSSQVYNQKYLGKLTTHWCKVNNKTRADFQKHLAEIRMISRKRANKFYIVKVGGRILA</sequence>
<evidence type="ECO:0008006" key="2">
    <source>
        <dbReference type="Google" id="ProtNLM"/>
    </source>
</evidence>